<reference evidence="1" key="1">
    <citation type="journal article" date="2020" name="Fungal Divers.">
        <title>Resolving the Mortierellaceae phylogeny through synthesis of multi-gene phylogenetics and phylogenomics.</title>
        <authorList>
            <person name="Vandepol N."/>
            <person name="Liber J."/>
            <person name="Desiro A."/>
            <person name="Na H."/>
            <person name="Kennedy M."/>
            <person name="Barry K."/>
            <person name="Grigoriev I.V."/>
            <person name="Miller A.N."/>
            <person name="O'Donnell K."/>
            <person name="Stajich J.E."/>
            <person name="Bonito G."/>
        </authorList>
    </citation>
    <scope>NUCLEOTIDE SEQUENCE</scope>
    <source>
        <strain evidence="1">KOD948</strain>
    </source>
</reference>
<proteinExistence type="predicted"/>
<accession>A0A9P6PFW7</accession>
<name>A0A9P6PFW7_9FUNG</name>
<dbReference type="Proteomes" id="UP000726737">
    <property type="component" value="Unassembled WGS sequence"/>
</dbReference>
<protein>
    <submittedName>
        <fullName evidence="1">Uncharacterized protein</fullName>
    </submittedName>
</protein>
<dbReference type="EMBL" id="JAAAJA010001510">
    <property type="protein sequence ID" value="KAG0247239.1"/>
    <property type="molecule type" value="Genomic_DNA"/>
</dbReference>
<comment type="caution">
    <text evidence="1">The sequence shown here is derived from an EMBL/GenBank/DDBJ whole genome shotgun (WGS) entry which is preliminary data.</text>
</comment>
<feature type="non-terminal residue" evidence="1">
    <location>
        <position position="1"/>
    </location>
</feature>
<dbReference type="AlphaFoldDB" id="A0A9P6PFW7"/>
<sequence length="361" mass="41370">QEIQMCSDKAMGNMHNLSLQIFERLIQRATRVICLDADLSNEEVNILKSMRSNFHVISNTFQQQKDDKVTIFESKWKLIVEAQDLLRARKRLWISSTMSAKCTEALDAMLTKAGFKGRCVTKNTSESEKRDIGKNINTIMADLDYFIHTPTICVGVDHNIKDHVDYVVGIFSSHSEVDVETCIQMMRRVRHNRSKTYLVYADAAINNLPTTIQRVKDWICNQLDLVTGRVRGNPTLRLQLGDDNKLTIPDDLYHRMYCYVKAKKHLSMNGFRSRLIQLMTRAGCVVKGVRGCPPIGHSTITDLKQEEKAIAAFMHQQTADADPISTDEFLRLSDMRVELSAAQRLFHRPVPHFLKKDQRQS</sequence>
<keyword evidence="2" id="KW-1185">Reference proteome</keyword>
<evidence type="ECO:0000313" key="1">
    <source>
        <dbReference type="EMBL" id="KAG0247239.1"/>
    </source>
</evidence>
<gene>
    <name evidence="1" type="ORF">BG011_001831</name>
</gene>
<evidence type="ECO:0000313" key="2">
    <source>
        <dbReference type="Proteomes" id="UP000726737"/>
    </source>
</evidence>
<dbReference type="OrthoDB" id="2373574at2759"/>
<organism evidence="1 2">
    <name type="scientific">Mortierella polycephala</name>
    <dbReference type="NCBI Taxonomy" id="41804"/>
    <lineage>
        <taxon>Eukaryota</taxon>
        <taxon>Fungi</taxon>
        <taxon>Fungi incertae sedis</taxon>
        <taxon>Mucoromycota</taxon>
        <taxon>Mortierellomycotina</taxon>
        <taxon>Mortierellomycetes</taxon>
        <taxon>Mortierellales</taxon>
        <taxon>Mortierellaceae</taxon>
        <taxon>Mortierella</taxon>
    </lineage>
</organism>